<evidence type="ECO:0000313" key="5">
    <source>
        <dbReference type="RefSeq" id="XP_022092754.1"/>
    </source>
</evidence>
<dbReference type="InterPro" id="IPR005492">
    <property type="entry name" value="EPTP"/>
</dbReference>
<protein>
    <submittedName>
        <fullName evidence="5">Uncharacterized protein LOC110980413</fullName>
    </submittedName>
</protein>
<dbReference type="PROSITE" id="PS50912">
    <property type="entry name" value="EAR"/>
    <property type="match status" value="2"/>
</dbReference>
<evidence type="ECO:0000256" key="3">
    <source>
        <dbReference type="SAM" id="SignalP"/>
    </source>
</evidence>
<dbReference type="KEGG" id="aplc:110980413"/>
<accession>A0A8B7YHN0</accession>
<dbReference type="PANTHER" id="PTHR15261:SF4">
    <property type="entry name" value="THROMBOSPONDIN-TYPE LAMININ G DOMAIN AND EAR REPEAT-CONTAINING PROTEIN"/>
    <property type="match status" value="1"/>
</dbReference>
<reference evidence="5" key="1">
    <citation type="submission" date="2025-08" db="UniProtKB">
        <authorList>
            <consortium name="RefSeq"/>
        </authorList>
    </citation>
    <scope>IDENTIFICATION</scope>
</reference>
<dbReference type="GeneID" id="110980413"/>
<dbReference type="InterPro" id="IPR006626">
    <property type="entry name" value="PbH1"/>
</dbReference>
<dbReference type="SMART" id="SM00710">
    <property type="entry name" value="PbH1"/>
    <property type="match status" value="9"/>
</dbReference>
<evidence type="ECO:0000256" key="2">
    <source>
        <dbReference type="ARBA" id="ARBA00022737"/>
    </source>
</evidence>
<evidence type="ECO:0000313" key="4">
    <source>
        <dbReference type="Proteomes" id="UP000694845"/>
    </source>
</evidence>
<gene>
    <name evidence="5" type="primary">LOC110980413</name>
</gene>
<sequence length="2144" mass="233877">MAGNWFFLLLVPLYLAASLWSQTVSSNVADSALGGSGSPVKHEEIPVTATLDELIARIKKSADQIMKQKLQRTKEIYKLGDIPSHHRTRRSIPDQLSRVQHPFYELVSIQTLSGASIPGCTDVESFALYNNQYIVATNISSREQTVLYKYNNGTSTVLEVVETADVKDVAVLQMEDRTMLVVMESNSDTAGLPTGTVIYEFKNATQRFHFIQRVFTNDPKQVEGFSLNGVEYLILAGAFVENVGAGIQRRVSAIHRWEGGHFDQIATFITGDAVDVHPFQIHSQVFLAVANSTDSHILIFNPNLEAFVRYQDIDITHAVDWEHFKLGDGIEQDYFLAVATRKDGPSKSIIYKYHRNEFVPFQSILATGARVWHAVKNPDGTLRALALSSDDGINFYQYNGWRFELSTIKIPQPGGSVDMGVQSMTSFIESGRVVLVVADNSTLVANVFELKFRTNHAVQQLHRDASLSCIHLRSKVASLKSRLNSTQNAADNLVYVNSSKIQVVTGNKTFLDDVSMYNVKATEIHADNGMILDAKEKVQFAEVRSNQTQSFTDLNTIEQRLHGAMNKTGPQQTVTGQKNFTQMMTPALDVNTVNVGSDIINKNVNLTELVTNTWHKDTDQMIDVAVSISGNVTVQGSLTVSGLLDGVDTSIIVTLSRDHTIEGSKTFDTSVQVKGNLDVSQNIDGVRVSESNLLLTYGNQTIQYHLNVSGVVTFLNNVEVDGLVDGCDLSTINRDAVLTSGNITVTGNKNFTGDLTPEKGITMGAGHTIDGVDILQLDRTVLKTTGYQQLTGNYNFSQSVDIYGNLSVDGLVDGLSIPGDILVENSARQAVLAENWGVEDITAENITVETSIDGILATGGGTGLEVMLVNGGSQTLEGAISFAVGMRLEGSSQVTGLVDGVDIPSMTAEAVYKNGDQEITGEKTFASDVTFQFNLLVELLINGINVTQYESSAVKLFGEDDVIVFNGDVELTASETKMAGPLITAGNHSFPYKRSLQDLIIQGREDTIYGFKSFPDVSSLKDVEATLVNGINISRFFQESVRVIPGIVLVIDDNVTFWYSVNMNGNLSIQSQIIDGTYIPDIVTIAGNSSVASMTTFTGDITARNLWVDTLTLSGLLNGYDVQAVNNDTLKKNTAGTQVVTGQKTFLNGLTINGDLVVNNNTVGVDLSAVANDSVYTNDAYTVITAAKTFGFANITHLNATDHIDGVHLPSFSQRVVIQTIPQTIQGTVTFNQDVDFANDIIVAQTVNGHSVTSRLLGVLNILNSSYEVEVEFSDVVCGGNVTLDGLIDGFKMNNFVLKVAEFQPIKGDKRFKGSLTITETAVVLLINGVSIDDLNGLAVRHNETETISGNKTFARGISLQQNLTVTMLVDTVDVQALQANALATRSDFKLNQIVLGNGTLGNIIVLGNLTCNCMVDGVNPEQLKQSFMSLTIPQTVTGYKILQDTLTIASPASLDADTILLDGNLNEVDLEDFAASVWVGGRGDEVIAVKTFTENATLRYSLTVGGTINGLDVGGNAMVTDQSNTVTGIKTFTGSPLTVNGRINMTGWMEVDGVDLSEYKKNAATTRDDHNITFPTGAAGIILQSNLEVDGEIDGVNVSGDNLLLTAGSQNITGIKTFSQDVNVSPNIILNALLNGIDLVDLFLNTLLISPNQTIVGTYTFYDNLILSNVTTLPDVLVDGIRIQELYRHVYTYPTFEEFNRSLQLRCDMLNKMHEAQENAAVLLIHLDTVQVIDTVGSLSWHAFYFNDTQWLVAAQKTTYPDTDCVGSNIYQWNETTNNYQYYQTLYPKTTVDVDSFVMNDRLFLIFAGKHNDTGQCDNFTRLFEGDDVDGIITLNRTSVPSDFYSYSTTNVLVWLPDSETFYLYQALPCVSPSDVEVFVDPLTNQTCVAIANEVHVDSNGDFFSVLPSYVYCLEDLENGFYLKDNFTTAGARSIKHFFKDGILHLAVANRLTDITDSFVAESAIFQQSSNGSFIQVATTEGTATLDVLPITIEDNWYIVLANEFSGTLNKADYDVPVSVYKYSDSSTLVLEQELSAFGARALGSYSTGDESFIIVVDQVTTSVYKFQGVDLFVKIHTLDTYGATSFHVFPLGDTGRVQAALAAYEEEDLLFEGQEVHALPAPSLILEFILIGEKVPSLSCSY</sequence>
<dbReference type="Proteomes" id="UP000694845">
    <property type="component" value="Unplaced"/>
</dbReference>
<keyword evidence="2" id="KW-0677">Repeat</keyword>
<organism evidence="4 5">
    <name type="scientific">Acanthaster planci</name>
    <name type="common">Crown-of-thorns starfish</name>
    <dbReference type="NCBI Taxonomy" id="133434"/>
    <lineage>
        <taxon>Eukaryota</taxon>
        <taxon>Metazoa</taxon>
        <taxon>Echinodermata</taxon>
        <taxon>Eleutherozoa</taxon>
        <taxon>Asterozoa</taxon>
        <taxon>Asteroidea</taxon>
        <taxon>Valvatacea</taxon>
        <taxon>Valvatida</taxon>
        <taxon>Acanthasteridae</taxon>
        <taxon>Acanthaster</taxon>
    </lineage>
</organism>
<proteinExistence type="predicted"/>
<dbReference type="Gene3D" id="6.10.140.2190">
    <property type="match status" value="1"/>
</dbReference>
<evidence type="ECO:0000256" key="1">
    <source>
        <dbReference type="ARBA" id="ARBA00022729"/>
    </source>
</evidence>
<dbReference type="PANTHER" id="PTHR15261">
    <property type="entry name" value="THROMBOSPONDIN-TYPE LAMININ G DOMAIN AND EAR REPEAT-CONTAINING"/>
    <property type="match status" value="1"/>
</dbReference>
<dbReference type="OMA" id="VRFENPI"/>
<dbReference type="GO" id="GO:0007165">
    <property type="term" value="P:signal transduction"/>
    <property type="evidence" value="ECO:0007669"/>
    <property type="project" value="TreeGrafter"/>
</dbReference>
<feature type="signal peptide" evidence="3">
    <location>
        <begin position="1"/>
        <end position="21"/>
    </location>
</feature>
<keyword evidence="4" id="KW-1185">Reference proteome</keyword>
<keyword evidence="1 3" id="KW-0732">Signal</keyword>
<dbReference type="Pfam" id="PF03736">
    <property type="entry name" value="EPTP"/>
    <property type="match status" value="2"/>
</dbReference>
<dbReference type="OrthoDB" id="188713at2759"/>
<dbReference type="RefSeq" id="XP_022092754.1">
    <property type="nucleotide sequence ID" value="XM_022237062.1"/>
</dbReference>
<name>A0A8B7YHN0_ACAPL</name>
<feature type="chain" id="PRO_5034237533" evidence="3">
    <location>
        <begin position="22"/>
        <end position="2144"/>
    </location>
</feature>
<dbReference type="InterPro" id="IPR009039">
    <property type="entry name" value="EAR"/>
</dbReference>